<keyword evidence="1" id="KW-0812">Transmembrane</keyword>
<dbReference type="Pfam" id="PF04235">
    <property type="entry name" value="DUF418"/>
    <property type="match status" value="1"/>
</dbReference>
<proteinExistence type="predicted"/>
<evidence type="ECO:0000313" key="4">
    <source>
        <dbReference type="Proteomes" id="UP001410795"/>
    </source>
</evidence>
<reference evidence="4" key="1">
    <citation type="journal article" date="2019" name="Int. J. Syst. Evol. Microbiol.">
        <title>The Global Catalogue of Microorganisms (GCM) 10K type strain sequencing project: providing services to taxonomists for standard genome sequencing and annotation.</title>
        <authorList>
            <consortium name="The Broad Institute Genomics Platform"/>
            <consortium name="The Broad Institute Genome Sequencing Center for Infectious Disease"/>
            <person name="Wu L."/>
            <person name="Ma J."/>
        </authorList>
    </citation>
    <scope>NUCLEOTIDE SEQUENCE [LARGE SCALE GENOMIC DNA]</scope>
    <source>
        <strain evidence="4">JCM 16546</strain>
    </source>
</reference>
<dbReference type="InterPro" id="IPR052529">
    <property type="entry name" value="Bact_Transport_Assoc"/>
</dbReference>
<dbReference type="RefSeq" id="WP_221858034.1">
    <property type="nucleotide sequence ID" value="NZ_BAAAYV010000025.1"/>
</dbReference>
<accession>A0ABP7BT30</accession>
<organism evidence="3 4">
    <name type="scientific">Microbacterium marinilacus</name>
    <dbReference type="NCBI Taxonomy" id="415209"/>
    <lineage>
        <taxon>Bacteria</taxon>
        <taxon>Bacillati</taxon>
        <taxon>Actinomycetota</taxon>
        <taxon>Actinomycetes</taxon>
        <taxon>Micrococcales</taxon>
        <taxon>Microbacteriaceae</taxon>
        <taxon>Microbacterium</taxon>
    </lineage>
</organism>
<dbReference type="PANTHER" id="PTHR30590">
    <property type="entry name" value="INNER MEMBRANE PROTEIN"/>
    <property type="match status" value="1"/>
</dbReference>
<evidence type="ECO:0000313" key="3">
    <source>
        <dbReference type="EMBL" id="GAA3668978.1"/>
    </source>
</evidence>
<dbReference type="EMBL" id="BAAAYV010000025">
    <property type="protein sequence ID" value="GAA3668978.1"/>
    <property type="molecule type" value="Genomic_DNA"/>
</dbReference>
<feature type="domain" description="DUF418" evidence="2">
    <location>
        <begin position="194"/>
        <end position="328"/>
    </location>
</feature>
<dbReference type="PANTHER" id="PTHR30590:SF2">
    <property type="entry name" value="INNER MEMBRANE PROTEIN"/>
    <property type="match status" value="1"/>
</dbReference>
<gene>
    <name evidence="3" type="ORF">GCM10022202_33820</name>
</gene>
<keyword evidence="1" id="KW-1133">Transmembrane helix</keyword>
<evidence type="ECO:0000259" key="2">
    <source>
        <dbReference type="Pfam" id="PF04235"/>
    </source>
</evidence>
<evidence type="ECO:0000256" key="1">
    <source>
        <dbReference type="SAM" id="Phobius"/>
    </source>
</evidence>
<keyword evidence="4" id="KW-1185">Reference proteome</keyword>
<feature type="transmembrane region" description="Helical" evidence="1">
    <location>
        <begin position="286"/>
        <end position="305"/>
    </location>
</feature>
<comment type="caution">
    <text evidence="3">The sequence shown here is derived from an EMBL/GenBank/DDBJ whole genome shotgun (WGS) entry which is preliminary data.</text>
</comment>
<feature type="transmembrane region" description="Helical" evidence="1">
    <location>
        <begin position="22"/>
        <end position="42"/>
    </location>
</feature>
<feature type="transmembrane region" description="Helical" evidence="1">
    <location>
        <begin position="105"/>
        <end position="125"/>
    </location>
</feature>
<protein>
    <recommendedName>
        <fullName evidence="2">DUF418 domain-containing protein</fullName>
    </recommendedName>
</protein>
<name>A0ABP7BT30_9MICO</name>
<feature type="transmembrane region" description="Helical" evidence="1">
    <location>
        <begin position="63"/>
        <end position="85"/>
    </location>
</feature>
<dbReference type="InterPro" id="IPR007349">
    <property type="entry name" value="DUF418"/>
</dbReference>
<sequence>MNTRPFDEPGTLVSRWRLLDSVRGFALAGILLVNSIDITEAASRLPGAAHLRQLEPTRVILDLFVQTRFVPIFAFLFGMSFWFVLQSARRRTRTPRPWAVLLRRMGGLVLIGAALLLVYPGNILIEYGLIGLVVLPVIMLTPPVVMTVLGGVTTIATFVMFGGGPPTVLGLMLLGAGSAALGLPRVLETRGALVVGAFLISLTLAVPALIWQSTEPGDPRFTIGGSFGVIFAALYVTGFALLWRTPARRPLAAVFDPLGRMALSNYVGAAAIFFLLARVIDFPTMPSIVPVILASPCVIALQSVISRLWLRKYRYGPVEWLWRLGTWWVRPARVRPSEPGPQQVSG</sequence>
<feature type="transmembrane region" description="Helical" evidence="1">
    <location>
        <begin position="191"/>
        <end position="211"/>
    </location>
</feature>
<feature type="transmembrane region" description="Helical" evidence="1">
    <location>
        <begin position="223"/>
        <end position="243"/>
    </location>
</feature>
<dbReference type="Proteomes" id="UP001410795">
    <property type="component" value="Unassembled WGS sequence"/>
</dbReference>
<feature type="transmembrane region" description="Helical" evidence="1">
    <location>
        <begin position="263"/>
        <end position="280"/>
    </location>
</feature>
<keyword evidence="1" id="KW-0472">Membrane</keyword>